<dbReference type="AlphaFoldDB" id="A0A934QW96"/>
<dbReference type="GO" id="GO:0016877">
    <property type="term" value="F:ligase activity, forming carbon-sulfur bonds"/>
    <property type="evidence" value="ECO:0007669"/>
    <property type="project" value="UniProtKB-ARBA"/>
</dbReference>
<evidence type="ECO:0000259" key="4">
    <source>
        <dbReference type="Pfam" id="PF13193"/>
    </source>
</evidence>
<dbReference type="InterPro" id="IPR045851">
    <property type="entry name" value="AMP-bd_C_sf"/>
</dbReference>
<dbReference type="Pfam" id="PF13193">
    <property type="entry name" value="AMP-binding_C"/>
    <property type="match status" value="1"/>
</dbReference>
<dbReference type="FunFam" id="3.30.300.30:FF:000008">
    <property type="entry name" value="2,3-dihydroxybenzoate-AMP ligase"/>
    <property type="match status" value="1"/>
</dbReference>
<keyword evidence="6" id="KW-1185">Reference proteome</keyword>
<dbReference type="PROSITE" id="PS00455">
    <property type="entry name" value="AMP_BINDING"/>
    <property type="match status" value="1"/>
</dbReference>
<keyword evidence="2 5" id="KW-0436">Ligase</keyword>
<dbReference type="EMBL" id="JAENJH010000021">
    <property type="protein sequence ID" value="MBK1789442.1"/>
    <property type="molecule type" value="Genomic_DNA"/>
</dbReference>
<organism evidence="5 6">
    <name type="scientific">Prauserella cavernicola</name>
    <dbReference type="NCBI Taxonomy" id="2800127"/>
    <lineage>
        <taxon>Bacteria</taxon>
        <taxon>Bacillati</taxon>
        <taxon>Actinomycetota</taxon>
        <taxon>Actinomycetes</taxon>
        <taxon>Pseudonocardiales</taxon>
        <taxon>Pseudonocardiaceae</taxon>
        <taxon>Prauserella</taxon>
    </lineage>
</organism>
<dbReference type="PANTHER" id="PTHR43767">
    <property type="entry name" value="LONG-CHAIN-FATTY-ACID--COA LIGASE"/>
    <property type="match status" value="1"/>
</dbReference>
<evidence type="ECO:0000313" key="6">
    <source>
        <dbReference type="Proteomes" id="UP000635245"/>
    </source>
</evidence>
<protein>
    <submittedName>
        <fullName evidence="5">Long-chain-fatty-acid--CoA ligase</fullName>
    </submittedName>
</protein>
<reference evidence="5" key="1">
    <citation type="submission" date="2020-12" db="EMBL/GenBank/DDBJ databases">
        <title>Prauserella sp. ASG 168, a novel actinomycete isolated from cave rock.</title>
        <authorList>
            <person name="Suriyachadkun C."/>
        </authorList>
    </citation>
    <scope>NUCLEOTIDE SEQUENCE</scope>
    <source>
        <strain evidence="5">ASG 168</strain>
    </source>
</reference>
<dbReference type="InterPro" id="IPR020845">
    <property type="entry name" value="AMP-binding_CS"/>
</dbReference>
<dbReference type="InterPro" id="IPR050237">
    <property type="entry name" value="ATP-dep_AMP-bd_enzyme"/>
</dbReference>
<dbReference type="InterPro" id="IPR042099">
    <property type="entry name" value="ANL_N_sf"/>
</dbReference>
<name>A0A934QW96_9PSEU</name>
<dbReference type="InterPro" id="IPR025110">
    <property type="entry name" value="AMP-bd_C"/>
</dbReference>
<dbReference type="Gene3D" id="3.40.50.12780">
    <property type="entry name" value="N-terminal domain of ligase-like"/>
    <property type="match status" value="1"/>
</dbReference>
<dbReference type="Pfam" id="PF00501">
    <property type="entry name" value="AMP-binding"/>
    <property type="match status" value="1"/>
</dbReference>
<proteinExistence type="inferred from homology"/>
<comment type="caution">
    <text evidence="5">The sequence shown here is derived from an EMBL/GenBank/DDBJ whole genome shotgun (WGS) entry which is preliminary data.</text>
</comment>
<evidence type="ECO:0000313" key="5">
    <source>
        <dbReference type="EMBL" id="MBK1789442.1"/>
    </source>
</evidence>
<dbReference type="SUPFAM" id="SSF56801">
    <property type="entry name" value="Acetyl-CoA synthetase-like"/>
    <property type="match status" value="1"/>
</dbReference>
<sequence>MMNRPLLLKDFAERAETVFARQLVVGYRDGERHVRTVAETIERARRLASSLHRLGIRPGDRVATFASNSLEHLELYLAVPAMGAVLHPLNIRIHRDEIRYVIEHAGDRVVFVDSELRDRLPAADTLEHTVTIGPGAGLDHETLIADGEPGFEFPEIPEDSAAAMCYTSGTTGQPKGVVYSHRSTVLHTLLQCLPDQYGLAERDIVLPLVPMFHANAWGLPYASLMVGARLVLPGTTSAPSEIAGMIAAERVTFAAAVPTVWHGISQLDDLPDVSSLREVVAGGAPLSRDLLTRLDRIGIPAIQGFGMTEVNPLLGVGRPPARLAEGSDEWMSARLSQGRPMPLVDVRVDDSVGGELLLSGNTVARSYYNADEQNSDRFTEDGWMRTGDIVTRDHDGLLRLVDRTKDLVKSGGEWISSVELENAIMAHSQVLEASVVAVPDERWGERPCAFVVRTAGSTLSSDDLRAHLADEVAKWWIPDRIEFVPEIAKTSVGKFDKKRLRGLADLGEDVAR</sequence>
<evidence type="ECO:0000256" key="1">
    <source>
        <dbReference type="ARBA" id="ARBA00006432"/>
    </source>
</evidence>
<feature type="domain" description="AMP-dependent synthetase/ligase" evidence="3">
    <location>
        <begin position="26"/>
        <end position="368"/>
    </location>
</feature>
<evidence type="ECO:0000259" key="3">
    <source>
        <dbReference type="Pfam" id="PF00501"/>
    </source>
</evidence>
<gene>
    <name evidence="5" type="ORF">JHE00_34370</name>
</gene>
<evidence type="ECO:0000256" key="2">
    <source>
        <dbReference type="ARBA" id="ARBA00022598"/>
    </source>
</evidence>
<dbReference type="PANTHER" id="PTHR43767:SF11">
    <property type="entry name" value="MEDIUM-CHAIN-FATTY-ACID--COA LIGASE"/>
    <property type="match status" value="1"/>
</dbReference>
<dbReference type="Proteomes" id="UP000635245">
    <property type="component" value="Unassembled WGS sequence"/>
</dbReference>
<dbReference type="Gene3D" id="3.30.300.30">
    <property type="match status" value="1"/>
</dbReference>
<dbReference type="InterPro" id="IPR000873">
    <property type="entry name" value="AMP-dep_synth/lig_dom"/>
</dbReference>
<dbReference type="NCBIfam" id="NF004837">
    <property type="entry name" value="PRK06187.1"/>
    <property type="match status" value="1"/>
</dbReference>
<accession>A0A934QW96</accession>
<feature type="domain" description="AMP-binding enzyme C-terminal" evidence="4">
    <location>
        <begin position="419"/>
        <end position="494"/>
    </location>
</feature>
<comment type="similarity">
    <text evidence="1">Belongs to the ATP-dependent AMP-binding enzyme family.</text>
</comment>